<dbReference type="GO" id="GO:0016831">
    <property type="term" value="F:carboxy-lyase activity"/>
    <property type="evidence" value="ECO:0007669"/>
    <property type="project" value="InterPro"/>
</dbReference>
<dbReference type="GO" id="GO:0005737">
    <property type="term" value="C:cytoplasm"/>
    <property type="evidence" value="ECO:0007669"/>
    <property type="project" value="TreeGrafter"/>
</dbReference>
<name>A0A382LV54_9ZZZZ</name>
<sequence>IMDIDIEMIPCETIDLTVPAHAEIIVEATVDLKSRTKIGVGVSPSMYYLPKESALPDLHVKAITMRKDRPIYRNHQTTPDTDHQTLPRLCHEAVLYNRLTEIGVKVHDVQFPTWGGALSCIIQVEAPREGFINDALMQAMGAPWLNTKMVVAISPDTDISQPGEVYHAIASRCDPARDIVIVDHTRGSPFDPSATPIDAFWRTVGKIGIDATAKLRNREDHERSWPVNWGKIKLQDYL</sequence>
<evidence type="ECO:0000259" key="2">
    <source>
        <dbReference type="Pfam" id="PF01977"/>
    </source>
</evidence>
<accession>A0A382LV54</accession>
<proteinExistence type="inferred from homology"/>
<feature type="domain" description="3-octaprenyl-4-hydroxybenzoate carboxy-lyase-like C-terminal" evidence="3">
    <location>
        <begin position="88"/>
        <end position="211"/>
    </location>
</feature>
<dbReference type="InterPro" id="IPR049381">
    <property type="entry name" value="UbiD-like_C"/>
</dbReference>
<dbReference type="AlphaFoldDB" id="A0A382LV54"/>
<dbReference type="InterPro" id="IPR048304">
    <property type="entry name" value="UbiD_Rift_dom"/>
</dbReference>
<dbReference type="SUPFAM" id="SSF143968">
    <property type="entry name" value="UbiD C-terminal domain-like"/>
    <property type="match status" value="1"/>
</dbReference>
<feature type="domain" description="3-octaprenyl-4-hydroxybenzoate carboxy-lyase-like Rift-related" evidence="2">
    <location>
        <begin position="5"/>
        <end position="73"/>
    </location>
</feature>
<evidence type="ECO:0000313" key="4">
    <source>
        <dbReference type="EMBL" id="SVC38791.1"/>
    </source>
</evidence>
<organism evidence="4">
    <name type="scientific">marine metagenome</name>
    <dbReference type="NCBI Taxonomy" id="408172"/>
    <lineage>
        <taxon>unclassified sequences</taxon>
        <taxon>metagenomes</taxon>
        <taxon>ecological metagenomes</taxon>
    </lineage>
</organism>
<comment type="similarity">
    <text evidence="1">Belongs to the UbiD family.</text>
</comment>
<reference evidence="4" key="1">
    <citation type="submission" date="2018-05" db="EMBL/GenBank/DDBJ databases">
        <authorList>
            <person name="Lanie J.A."/>
            <person name="Ng W.-L."/>
            <person name="Kazmierczak K.M."/>
            <person name="Andrzejewski T.M."/>
            <person name="Davidsen T.M."/>
            <person name="Wayne K.J."/>
            <person name="Tettelin H."/>
            <person name="Glass J.I."/>
            <person name="Rusch D."/>
            <person name="Podicherti R."/>
            <person name="Tsui H.-C.T."/>
            <person name="Winkler M.E."/>
        </authorList>
    </citation>
    <scope>NUCLEOTIDE SEQUENCE</scope>
</reference>
<evidence type="ECO:0000256" key="1">
    <source>
        <dbReference type="ARBA" id="ARBA00010021"/>
    </source>
</evidence>
<dbReference type="PANTHER" id="PTHR30108">
    <property type="entry name" value="3-OCTAPRENYL-4-HYDROXYBENZOATE CARBOXY-LYASE-RELATED"/>
    <property type="match status" value="1"/>
</dbReference>
<dbReference type="PANTHER" id="PTHR30108:SF21">
    <property type="entry name" value="4-HYDROXYBENZOATE DECARBOXYLASE"/>
    <property type="match status" value="1"/>
</dbReference>
<feature type="non-terminal residue" evidence="4">
    <location>
        <position position="1"/>
    </location>
</feature>
<dbReference type="Gene3D" id="3.40.1670.10">
    <property type="entry name" value="UbiD C-terminal domain-like"/>
    <property type="match status" value="1"/>
</dbReference>
<dbReference type="EMBL" id="UINC01088503">
    <property type="protein sequence ID" value="SVC38791.1"/>
    <property type="molecule type" value="Genomic_DNA"/>
</dbReference>
<dbReference type="InterPro" id="IPR002830">
    <property type="entry name" value="UbiD"/>
</dbReference>
<dbReference type="Pfam" id="PF20696">
    <property type="entry name" value="UbiD_C"/>
    <property type="match status" value="1"/>
</dbReference>
<evidence type="ECO:0000259" key="3">
    <source>
        <dbReference type="Pfam" id="PF20696"/>
    </source>
</evidence>
<gene>
    <name evidence="4" type="ORF">METZ01_LOCUS291645</name>
</gene>
<evidence type="ECO:0008006" key="5">
    <source>
        <dbReference type="Google" id="ProtNLM"/>
    </source>
</evidence>
<dbReference type="SUPFAM" id="SSF50475">
    <property type="entry name" value="FMN-binding split barrel"/>
    <property type="match status" value="1"/>
</dbReference>
<dbReference type="Pfam" id="PF01977">
    <property type="entry name" value="UbiD"/>
    <property type="match status" value="1"/>
</dbReference>
<protein>
    <recommendedName>
        <fullName evidence="5">UbiD family decarboxylase</fullName>
    </recommendedName>
</protein>